<dbReference type="GO" id="GO:0003682">
    <property type="term" value="F:chromatin binding"/>
    <property type="evidence" value="ECO:0007669"/>
    <property type="project" value="TreeGrafter"/>
</dbReference>
<feature type="compositionally biased region" description="Basic and acidic residues" evidence="6">
    <location>
        <begin position="1054"/>
        <end position="1069"/>
    </location>
</feature>
<evidence type="ECO:0000259" key="9">
    <source>
        <dbReference type="Pfam" id="PF24817"/>
    </source>
</evidence>
<feature type="region of interest" description="Disordered" evidence="6">
    <location>
        <begin position="310"/>
        <end position="347"/>
    </location>
</feature>
<dbReference type="InterPro" id="IPR048591">
    <property type="entry name" value="WDHD1/CFT4_hel"/>
</dbReference>
<keyword evidence="4" id="KW-0539">Nucleus</keyword>
<evidence type="ECO:0000256" key="1">
    <source>
        <dbReference type="ARBA" id="ARBA00004123"/>
    </source>
</evidence>
<dbReference type="Gene3D" id="2.130.10.10">
    <property type="entry name" value="YVTN repeat-like/Quinoprotein amine dehydrogenase"/>
    <property type="match status" value="2"/>
</dbReference>
<dbReference type="InterPro" id="IPR015943">
    <property type="entry name" value="WD40/YVTN_repeat-like_dom_sf"/>
</dbReference>
<organism evidence="10 11">
    <name type="scientific">Synchytrium microbalum</name>
    <dbReference type="NCBI Taxonomy" id="1806994"/>
    <lineage>
        <taxon>Eukaryota</taxon>
        <taxon>Fungi</taxon>
        <taxon>Fungi incertae sedis</taxon>
        <taxon>Chytridiomycota</taxon>
        <taxon>Chytridiomycota incertae sedis</taxon>
        <taxon>Chytridiomycetes</taxon>
        <taxon>Synchytriales</taxon>
        <taxon>Synchytriaceae</taxon>
        <taxon>Synchytrium</taxon>
    </lineage>
</organism>
<evidence type="ECO:0000256" key="4">
    <source>
        <dbReference type="ARBA" id="ARBA00023242"/>
    </source>
</evidence>
<dbReference type="EMBL" id="QEAO01000008">
    <property type="protein sequence ID" value="TPX35470.1"/>
    <property type="molecule type" value="Genomic_DNA"/>
</dbReference>
<feature type="compositionally biased region" description="Basic and acidic residues" evidence="6">
    <location>
        <begin position="841"/>
        <end position="854"/>
    </location>
</feature>
<evidence type="ECO:0000256" key="3">
    <source>
        <dbReference type="ARBA" id="ARBA00022737"/>
    </source>
</evidence>
<feature type="domain" description="WDHD1/CFT4 helical bundle" evidence="8">
    <location>
        <begin position="707"/>
        <end position="805"/>
    </location>
</feature>
<dbReference type="OrthoDB" id="427368at2759"/>
<reference evidence="10 11" key="1">
    <citation type="journal article" date="2019" name="Sci. Rep.">
        <title>Comparative genomics of chytrid fungi reveal insights into the obligate biotrophic and pathogenic lifestyle of Synchytrium endobioticum.</title>
        <authorList>
            <person name="van de Vossenberg B.T.L.H."/>
            <person name="Warris S."/>
            <person name="Nguyen H.D.T."/>
            <person name="van Gent-Pelzer M.P.E."/>
            <person name="Joly D.L."/>
            <person name="van de Geest H.C."/>
            <person name="Bonants P.J.M."/>
            <person name="Smith D.S."/>
            <person name="Levesque C.A."/>
            <person name="van der Lee T.A.J."/>
        </authorList>
    </citation>
    <scope>NUCLEOTIDE SEQUENCE [LARGE SCALE GENOMIC DNA]</scope>
    <source>
        <strain evidence="10 11">JEL517</strain>
    </source>
</reference>
<dbReference type="Proteomes" id="UP000319731">
    <property type="component" value="Unassembled WGS sequence"/>
</dbReference>
<dbReference type="SMART" id="SM00320">
    <property type="entry name" value="WD40"/>
    <property type="match status" value="6"/>
</dbReference>
<feature type="domain" description="WDHD1/CFT4 second beta-propeller" evidence="7">
    <location>
        <begin position="435"/>
        <end position="697"/>
    </location>
</feature>
<dbReference type="RefSeq" id="XP_031025943.1">
    <property type="nucleotide sequence ID" value="XM_031167984.1"/>
</dbReference>
<feature type="compositionally biased region" description="Polar residues" evidence="6">
    <location>
        <begin position="999"/>
        <end position="1011"/>
    </location>
</feature>
<protein>
    <submittedName>
        <fullName evidence="10">Uncharacterized protein</fullName>
    </submittedName>
</protein>
<evidence type="ECO:0000259" key="8">
    <source>
        <dbReference type="Pfam" id="PF20946"/>
    </source>
</evidence>
<feature type="compositionally biased region" description="Basic and acidic residues" evidence="6">
    <location>
        <begin position="866"/>
        <end position="909"/>
    </location>
</feature>
<dbReference type="PROSITE" id="PS00678">
    <property type="entry name" value="WD_REPEATS_1"/>
    <property type="match status" value="2"/>
</dbReference>
<keyword evidence="11" id="KW-1185">Reference proteome</keyword>
<dbReference type="Pfam" id="PF24817">
    <property type="entry name" value="WD40_WDHD1_1st"/>
    <property type="match status" value="1"/>
</dbReference>
<evidence type="ECO:0000313" key="10">
    <source>
        <dbReference type="EMBL" id="TPX35470.1"/>
    </source>
</evidence>
<dbReference type="GO" id="GO:0006281">
    <property type="term" value="P:DNA repair"/>
    <property type="evidence" value="ECO:0007669"/>
    <property type="project" value="TreeGrafter"/>
</dbReference>
<dbReference type="Pfam" id="PF20946">
    <property type="entry name" value="Ctf4_C"/>
    <property type="match status" value="1"/>
</dbReference>
<dbReference type="InterPro" id="IPR019775">
    <property type="entry name" value="WD40_repeat_CS"/>
</dbReference>
<dbReference type="PROSITE" id="PS50294">
    <property type="entry name" value="WD_REPEATS_REGION"/>
    <property type="match status" value="2"/>
</dbReference>
<evidence type="ECO:0000256" key="2">
    <source>
        <dbReference type="ARBA" id="ARBA00022574"/>
    </source>
</evidence>
<dbReference type="CDD" id="cd00200">
    <property type="entry name" value="WD40"/>
    <property type="match status" value="1"/>
</dbReference>
<dbReference type="InterPro" id="IPR022100">
    <property type="entry name" value="WDHD1/CFT4_beta-prop_2nd"/>
</dbReference>
<proteinExistence type="predicted"/>
<dbReference type="Pfam" id="PF12341">
    <property type="entry name" value="Mcl1_mid"/>
    <property type="match status" value="1"/>
</dbReference>
<dbReference type="GO" id="GO:0006261">
    <property type="term" value="P:DNA-templated DNA replication"/>
    <property type="evidence" value="ECO:0007669"/>
    <property type="project" value="TreeGrafter"/>
</dbReference>
<dbReference type="AlphaFoldDB" id="A0A507C1R3"/>
<gene>
    <name evidence="10" type="ORF">SmJEL517_g02056</name>
</gene>
<feature type="repeat" description="WD" evidence="5">
    <location>
        <begin position="138"/>
        <end position="172"/>
    </location>
</feature>
<feature type="region of interest" description="Disordered" evidence="6">
    <location>
        <begin position="839"/>
        <end position="927"/>
    </location>
</feature>
<dbReference type="STRING" id="1806994.A0A507C1R3"/>
<dbReference type="PANTHER" id="PTHR19932:SF10">
    <property type="entry name" value="WD REPEAT AND HMG-BOX DNA-BINDING PROTEIN 1"/>
    <property type="match status" value="1"/>
</dbReference>
<dbReference type="InterPro" id="IPR001680">
    <property type="entry name" value="WD40_rpt"/>
</dbReference>
<keyword evidence="2 5" id="KW-0853">WD repeat</keyword>
<comment type="subcellular location">
    <subcellularLocation>
        <location evidence="1">Nucleus</location>
    </subcellularLocation>
</comment>
<dbReference type="GO" id="GO:0043596">
    <property type="term" value="C:nuclear replication fork"/>
    <property type="evidence" value="ECO:0007669"/>
    <property type="project" value="TreeGrafter"/>
</dbReference>
<accession>A0A507C1R3</accession>
<name>A0A507C1R3_9FUNG</name>
<dbReference type="PROSITE" id="PS50082">
    <property type="entry name" value="WD_REPEATS_2"/>
    <property type="match status" value="2"/>
</dbReference>
<feature type="repeat" description="WD" evidence="5">
    <location>
        <begin position="232"/>
        <end position="273"/>
    </location>
</feature>
<comment type="caution">
    <text evidence="10">The sequence shown here is derived from an EMBL/GenBank/DDBJ whole genome shotgun (WGS) entry which is preliminary data.</text>
</comment>
<dbReference type="GeneID" id="42003281"/>
<keyword evidence="3" id="KW-0677">Repeat</keyword>
<feature type="domain" description="WDHD1 first WD40" evidence="9">
    <location>
        <begin position="10"/>
        <end position="302"/>
    </location>
</feature>
<dbReference type="SUPFAM" id="SSF50978">
    <property type="entry name" value="WD40 repeat-like"/>
    <property type="match status" value="1"/>
</dbReference>
<dbReference type="InterPro" id="IPR036322">
    <property type="entry name" value="WD40_repeat_dom_sf"/>
</dbReference>
<evidence type="ECO:0000259" key="7">
    <source>
        <dbReference type="Pfam" id="PF12341"/>
    </source>
</evidence>
<evidence type="ECO:0000313" key="11">
    <source>
        <dbReference type="Proteomes" id="UP000319731"/>
    </source>
</evidence>
<feature type="compositionally biased region" description="Low complexity" evidence="6">
    <location>
        <begin position="329"/>
        <end position="344"/>
    </location>
</feature>
<dbReference type="GO" id="GO:0000278">
    <property type="term" value="P:mitotic cell cycle"/>
    <property type="evidence" value="ECO:0007669"/>
    <property type="project" value="TreeGrafter"/>
</dbReference>
<feature type="region of interest" description="Disordered" evidence="6">
    <location>
        <begin position="942"/>
        <end position="1089"/>
    </location>
</feature>
<feature type="compositionally biased region" description="Acidic residues" evidence="6">
    <location>
        <begin position="1042"/>
        <end position="1053"/>
    </location>
</feature>
<dbReference type="InterPro" id="IPR057646">
    <property type="entry name" value="WD40_WDHD1_1st"/>
</dbReference>
<sequence length="1100" mass="120802">MVGFREARKQYAHTAGHTVVSYTADHIVTGGSDGVIQILSIAPNNGQPLDKDPVFISRHTRPITTISVQGDVIATGSEDKTSCSFSLSSGEHLSLITQCHEAIRFVALSKDGKKCAVASDETSIKLVNMQDTLDATALEGHTSPVRSLAFHPKGDYLVSVARDGAVNVWDTRLEEPTCLKSFADIAGPGDTISGRHCTPAWHPTGSIFAVPGRDGDIVLIERDTWETLFTLQNGHSKEVTSLAWSPNGLYILSVSLDNKLVIWNADTRVSILSETHTNRVTGISWHPTLNSVALTDSSGELLVWEEPIISKHPHPTRPTHTSLPKAAPSKDAATTAEKSTTKAKTVAEKPRKKVAAIPDTYDEIGAIDLGSDEGDDKFVVDDDGAGVPNCTNNRASTTFPAGCFTSKEWTSLFRQEVTAVADQTDNFINVPSSPAFNTRGIVYTVEQTVHSTIYVEFHDKGQRSFNFQDYSNFAMACLGDRGALFAVEGTSNIPSRVEYRSFDSWGMNPDWHFAATGLENITAIALTDHGAAVSTDSRYLRFFSHSGVQTGIECMKGPVVAMAGFGDWLFVVYHAGPAFGEDQRLAYELYDFSLGRSVDEKLLFLSPGAVLEWIGFSESGLPATYDSVGILRMLDISDTLKWMPYLDTRATRVGNQETYWAIGVTDTDFLCAIIKGAEKHPHFPKPLLHEIPLQMPLFQLDGPSGPLEEKYLRASLFAKHYKNDAERKEELPMRENDLHKRKVDMDKTLLQLIQLSCAGERMTRALDLCTMLQLPRSVDGAIKLAVHHHMPALAERMNLIKEAKMIKQKEDEEDMSERRARSLQYQSLIIQTESDFAKSLSRQDDWKPPVKRTDSNGPRLGGMVGLRDERAVRKPGVDYETRDNASDKGDSRSSREASFEPEKPIEKPKPRNPFALAAGTSAPTKPVPVSANALFASINQIAAPKSKAEKDEATHGANKKRKPAAVNQTKLFGAAPANKEHDGDEDSNEKRRKVAKSNAVPTKNTSITSFLQPEGAKPKEPAPKAIPQDDDTSLDDALKMLEEDDKMLEEDDDHVTKDLDVTDEDHMQTDETGEEEQVAPVEKSKAPASSKLAAFKFGGK</sequence>
<dbReference type="PANTHER" id="PTHR19932">
    <property type="entry name" value="WD REPEAT AND HMG-BOX DNA BINDING PROTEIN"/>
    <property type="match status" value="1"/>
</dbReference>
<evidence type="ECO:0000256" key="5">
    <source>
        <dbReference type="PROSITE-ProRule" id="PRU00221"/>
    </source>
</evidence>
<evidence type="ECO:0000256" key="6">
    <source>
        <dbReference type="SAM" id="MobiDB-lite"/>
    </source>
</evidence>